<accession>A0A4D6NMG6</accession>
<evidence type="ECO:0000313" key="2">
    <source>
        <dbReference type="Proteomes" id="UP000501690"/>
    </source>
</evidence>
<dbReference type="Proteomes" id="UP000501690">
    <property type="component" value="Linkage Group LG11"/>
</dbReference>
<evidence type="ECO:0000313" key="1">
    <source>
        <dbReference type="EMBL" id="QCE14528.1"/>
    </source>
</evidence>
<protein>
    <submittedName>
        <fullName evidence="1">Uncharacterized protein</fullName>
    </submittedName>
</protein>
<organism evidence="1 2">
    <name type="scientific">Vigna unguiculata</name>
    <name type="common">Cowpea</name>
    <dbReference type="NCBI Taxonomy" id="3917"/>
    <lineage>
        <taxon>Eukaryota</taxon>
        <taxon>Viridiplantae</taxon>
        <taxon>Streptophyta</taxon>
        <taxon>Embryophyta</taxon>
        <taxon>Tracheophyta</taxon>
        <taxon>Spermatophyta</taxon>
        <taxon>Magnoliopsida</taxon>
        <taxon>eudicotyledons</taxon>
        <taxon>Gunneridae</taxon>
        <taxon>Pentapetalae</taxon>
        <taxon>rosids</taxon>
        <taxon>fabids</taxon>
        <taxon>Fabales</taxon>
        <taxon>Fabaceae</taxon>
        <taxon>Papilionoideae</taxon>
        <taxon>50 kb inversion clade</taxon>
        <taxon>NPAAA clade</taxon>
        <taxon>indigoferoid/millettioid clade</taxon>
        <taxon>Phaseoleae</taxon>
        <taxon>Vigna</taxon>
    </lineage>
</organism>
<reference evidence="1 2" key="1">
    <citation type="submission" date="2019-04" db="EMBL/GenBank/DDBJ databases">
        <title>An improved genome assembly and genetic linkage map for asparagus bean, Vigna unguiculata ssp. sesquipedialis.</title>
        <authorList>
            <person name="Xia Q."/>
            <person name="Zhang R."/>
            <person name="Dong Y."/>
        </authorList>
    </citation>
    <scope>NUCLEOTIDE SEQUENCE [LARGE SCALE GENOMIC DNA]</scope>
    <source>
        <tissue evidence="1">Leaf</tissue>
    </source>
</reference>
<dbReference type="AlphaFoldDB" id="A0A4D6NMG6"/>
<keyword evidence="2" id="KW-1185">Reference proteome</keyword>
<dbReference type="EMBL" id="CP039355">
    <property type="protein sequence ID" value="QCE14528.1"/>
    <property type="molecule type" value="Genomic_DNA"/>
</dbReference>
<name>A0A4D6NMG6_VIGUN</name>
<gene>
    <name evidence="1" type="ORF">DEO72_LG11g1529</name>
</gene>
<sequence>MSFTHFTLLARVYTFPSIAVRTLVRNGDSLSFSVCFLTAALDIRFWPLRVYQTSEKPERIEPNFHFAAFSLAFCEIQSVEHRLGKVSGDYSDGGASSSGIQSHSFLGVSQDKYSYLISVISSSMFDSRLVHVLIASLIHCVKSMLKFFRVEIDSKYLF</sequence>
<proteinExistence type="predicted"/>